<keyword evidence="2" id="KW-1185">Reference proteome</keyword>
<protein>
    <submittedName>
        <fullName evidence="1">Uncharacterized protein</fullName>
    </submittedName>
</protein>
<reference evidence="1" key="1">
    <citation type="submission" date="2025-08" db="UniProtKB">
        <authorList>
            <consortium name="Ensembl"/>
        </authorList>
    </citation>
    <scope>IDENTIFICATION</scope>
</reference>
<sequence>GRRLPRSPVRLDGCSCCLNLGNRNGPGSPLESPLDSPLESPLDSPLGFNNNYDPRRLAVRQSALDPVLREPYALPRQGLCNRNIDQTLLAILLFFHR</sequence>
<dbReference type="Ensembl" id="ENSSMRT00000002876.1">
    <property type="protein sequence ID" value="ENSSMRP00000002395.1"/>
    <property type="gene ID" value="ENSSMRG00000002066.1"/>
</dbReference>
<dbReference type="AlphaFoldDB" id="A0A8D0BA15"/>
<dbReference type="OMA" id="LLFFHRW"/>
<evidence type="ECO:0000313" key="2">
    <source>
        <dbReference type="Proteomes" id="UP000694421"/>
    </source>
</evidence>
<name>A0A8D0BA15_SALMN</name>
<organism evidence="1 2">
    <name type="scientific">Salvator merianae</name>
    <name type="common">Argentine black and white tegu</name>
    <name type="synonym">Tupinambis merianae</name>
    <dbReference type="NCBI Taxonomy" id="96440"/>
    <lineage>
        <taxon>Eukaryota</taxon>
        <taxon>Metazoa</taxon>
        <taxon>Chordata</taxon>
        <taxon>Craniata</taxon>
        <taxon>Vertebrata</taxon>
        <taxon>Euteleostomi</taxon>
        <taxon>Lepidosauria</taxon>
        <taxon>Squamata</taxon>
        <taxon>Bifurcata</taxon>
        <taxon>Unidentata</taxon>
        <taxon>Episquamata</taxon>
        <taxon>Laterata</taxon>
        <taxon>Teiioidea</taxon>
        <taxon>Teiidae</taxon>
        <taxon>Salvator</taxon>
    </lineage>
</organism>
<accession>A0A8D0BA15</accession>
<dbReference type="Proteomes" id="UP000694421">
    <property type="component" value="Unplaced"/>
</dbReference>
<proteinExistence type="predicted"/>
<evidence type="ECO:0000313" key="1">
    <source>
        <dbReference type="Ensembl" id="ENSSMRP00000002395.1"/>
    </source>
</evidence>
<reference evidence="1" key="2">
    <citation type="submission" date="2025-09" db="UniProtKB">
        <authorList>
            <consortium name="Ensembl"/>
        </authorList>
    </citation>
    <scope>IDENTIFICATION</scope>
</reference>